<dbReference type="OrthoDB" id="2957942at2"/>
<dbReference type="RefSeq" id="WP_066289900.1">
    <property type="nucleotide sequence ID" value="NZ_CP016761.1"/>
</dbReference>
<gene>
    <name evidence="1" type="ORF">ABE41_010700</name>
</gene>
<dbReference type="Proteomes" id="UP000077412">
    <property type="component" value="Chromosome"/>
</dbReference>
<reference evidence="1 2" key="1">
    <citation type="submission" date="2016-08" db="EMBL/GenBank/DDBJ databases">
        <title>Complete genome sequence of Fictibacillus arsenicus G25-54, a strain with toxicity to nematodes and a potential arsenic-resistance activity.</title>
        <authorList>
            <person name="Zheng Z."/>
        </authorList>
    </citation>
    <scope>NUCLEOTIDE SEQUENCE [LARGE SCALE GENOMIC DNA]</scope>
    <source>
        <strain evidence="1 2">G25-54</strain>
    </source>
</reference>
<dbReference type="EMBL" id="CP016761">
    <property type="protein sequence ID" value="ANX12480.1"/>
    <property type="molecule type" value="Genomic_DNA"/>
</dbReference>
<organism evidence="1 2">
    <name type="scientific">Fictibacillus arsenicus</name>
    <dbReference type="NCBI Taxonomy" id="255247"/>
    <lineage>
        <taxon>Bacteria</taxon>
        <taxon>Bacillati</taxon>
        <taxon>Bacillota</taxon>
        <taxon>Bacilli</taxon>
        <taxon>Bacillales</taxon>
        <taxon>Fictibacillaceae</taxon>
        <taxon>Fictibacillus</taxon>
    </lineage>
</organism>
<dbReference type="KEGG" id="far:ABE41_010700"/>
<evidence type="ECO:0000313" key="2">
    <source>
        <dbReference type="Proteomes" id="UP000077412"/>
    </source>
</evidence>
<accession>A0A1B1Z4X5</accession>
<evidence type="ECO:0000313" key="1">
    <source>
        <dbReference type="EMBL" id="ANX12480.1"/>
    </source>
</evidence>
<name>A0A1B1Z4X5_9BACL</name>
<proteinExistence type="predicted"/>
<keyword evidence="2" id="KW-1185">Reference proteome</keyword>
<sequence>MNKWKKVIIGTFLFAGFVIFTQYEKNAEPAWKVNGKEFTVVKTFNEGIEREYLKFEELEVVNKYGFLQEANKSIQLRDELRTLKFEKIWNIEGRLYMLYSVDLKERDKDERDIPRLTVKKIKLSTKDGKDAVFSASENTGFPGKRDEGFVYKHRLYRSMMVIPMIVNHDQIDWNLLIQANRFELQDVEISTLKGSKSIKNIPFKVSSENLYTKVLESSPINKTFTYGNNKIAEIKSYDVLLYDRRLSLDISNEDEDLVAFSGYTNNQKDRFTWDIIGTEEKGYYLPSVEDYLENDDGEKTITFHSSMHKNAKSYSWTIHKEDINRVNKNMEQTFIKNEEILNQNKMKVIYEGFSKFNGEPAIQFSVLSKSISNRLRLNPESIYGRNEIPEEYKRLFHQNLLTITNESNEQFSNYEMHMDETETKTTYYINFFKEDRNGSTRDYVPIPEERLTITLSDLVYSKPLPTEVTIKYKVPKLKK</sequence>
<protein>
    <submittedName>
        <fullName evidence="1">Uncharacterized protein</fullName>
    </submittedName>
</protein>
<dbReference type="STRING" id="255247.ABE41_010700"/>
<dbReference type="AlphaFoldDB" id="A0A1B1Z4X5"/>